<accession>A0A0K2U2K5</accession>
<sequence>MGWSLVRKVSFHPSTSGPFWTRVLAYHPAGTRRSCPGICSRPTVTISPPLVSCQRPKVCGPKFIGHVQVAFSQLLRHLGRSSFSFSV</sequence>
<protein>
    <submittedName>
        <fullName evidence="1">Uncharacterized protein</fullName>
    </submittedName>
</protein>
<evidence type="ECO:0000313" key="1">
    <source>
        <dbReference type="EMBL" id="CDW32177.1"/>
    </source>
</evidence>
<name>A0A0K2U2K5_LEPSM</name>
<proteinExistence type="predicted"/>
<dbReference type="EMBL" id="HACA01014816">
    <property type="protein sequence ID" value="CDW32177.1"/>
    <property type="molecule type" value="Transcribed_RNA"/>
</dbReference>
<dbReference type="AlphaFoldDB" id="A0A0K2U2K5"/>
<organism evidence="1">
    <name type="scientific">Lepeophtheirus salmonis</name>
    <name type="common">Salmon louse</name>
    <name type="synonym">Caligus salmonis</name>
    <dbReference type="NCBI Taxonomy" id="72036"/>
    <lineage>
        <taxon>Eukaryota</taxon>
        <taxon>Metazoa</taxon>
        <taxon>Ecdysozoa</taxon>
        <taxon>Arthropoda</taxon>
        <taxon>Crustacea</taxon>
        <taxon>Multicrustacea</taxon>
        <taxon>Hexanauplia</taxon>
        <taxon>Copepoda</taxon>
        <taxon>Siphonostomatoida</taxon>
        <taxon>Caligidae</taxon>
        <taxon>Lepeophtheirus</taxon>
    </lineage>
</organism>
<reference evidence="1" key="1">
    <citation type="submission" date="2014-05" db="EMBL/GenBank/DDBJ databases">
        <authorList>
            <person name="Chronopoulou M."/>
        </authorList>
    </citation>
    <scope>NUCLEOTIDE SEQUENCE</scope>
    <source>
        <tissue evidence="1">Whole organism</tissue>
    </source>
</reference>